<feature type="domain" description="Heterokaryon incompatibility" evidence="1">
    <location>
        <begin position="16"/>
        <end position="106"/>
    </location>
</feature>
<dbReference type="Pfam" id="PF06985">
    <property type="entry name" value="HET"/>
    <property type="match status" value="1"/>
</dbReference>
<dbReference type="Proteomes" id="UP000807469">
    <property type="component" value="Unassembled WGS sequence"/>
</dbReference>
<dbReference type="EMBL" id="MU155155">
    <property type="protein sequence ID" value="KAF9483335.1"/>
    <property type="molecule type" value="Genomic_DNA"/>
</dbReference>
<comment type="caution">
    <text evidence="2">The sequence shown here is derived from an EMBL/GenBank/DDBJ whole genome shotgun (WGS) entry which is preliminary data.</text>
</comment>
<evidence type="ECO:0000313" key="3">
    <source>
        <dbReference type="Proteomes" id="UP000807469"/>
    </source>
</evidence>
<dbReference type="PANTHER" id="PTHR10622:SF12">
    <property type="entry name" value="HET DOMAIN-CONTAINING PROTEIN"/>
    <property type="match status" value="1"/>
</dbReference>
<keyword evidence="3" id="KW-1185">Reference proteome</keyword>
<proteinExistence type="predicted"/>
<gene>
    <name evidence="2" type="ORF">BDN70DRAFT_929347</name>
</gene>
<dbReference type="AlphaFoldDB" id="A0A9P5ZAL3"/>
<dbReference type="PANTHER" id="PTHR10622">
    <property type="entry name" value="HET DOMAIN-CONTAINING PROTEIN"/>
    <property type="match status" value="1"/>
</dbReference>
<evidence type="ECO:0000313" key="2">
    <source>
        <dbReference type="EMBL" id="KAF9483335.1"/>
    </source>
</evidence>
<name>A0A9P5ZAL3_9AGAR</name>
<sequence length="138" mass="15982">MASLALKDCIKEISQYAILSHTWLHSAPEVTYEDWHGGEINTTHEGYRKLVNFCRVTEADHGITLGWMDSICTDKSSSAELDESIRSMYKWYQNTKLCITLLADTTSIGDVEQDRWFTRGWTLQELLAPQNLKFYQRN</sequence>
<reference evidence="2" key="1">
    <citation type="submission" date="2020-11" db="EMBL/GenBank/DDBJ databases">
        <authorList>
            <consortium name="DOE Joint Genome Institute"/>
            <person name="Ahrendt S."/>
            <person name="Riley R."/>
            <person name="Andreopoulos W."/>
            <person name="Labutti K."/>
            <person name="Pangilinan J."/>
            <person name="Ruiz-Duenas F.J."/>
            <person name="Barrasa J.M."/>
            <person name="Sanchez-Garcia M."/>
            <person name="Camarero S."/>
            <person name="Miyauchi S."/>
            <person name="Serrano A."/>
            <person name="Linde D."/>
            <person name="Babiker R."/>
            <person name="Drula E."/>
            <person name="Ayuso-Fernandez I."/>
            <person name="Pacheco R."/>
            <person name="Padilla G."/>
            <person name="Ferreira P."/>
            <person name="Barriuso J."/>
            <person name="Kellner H."/>
            <person name="Castanera R."/>
            <person name="Alfaro M."/>
            <person name="Ramirez L."/>
            <person name="Pisabarro A.G."/>
            <person name="Kuo A."/>
            <person name="Tritt A."/>
            <person name="Lipzen A."/>
            <person name="He G."/>
            <person name="Yan M."/>
            <person name="Ng V."/>
            <person name="Cullen D."/>
            <person name="Martin F."/>
            <person name="Rosso M.-N."/>
            <person name="Henrissat B."/>
            <person name="Hibbett D."/>
            <person name="Martinez A.T."/>
            <person name="Grigoriev I.V."/>
        </authorList>
    </citation>
    <scope>NUCLEOTIDE SEQUENCE</scope>
    <source>
        <strain evidence="2">CIRM-BRFM 674</strain>
    </source>
</reference>
<dbReference type="InterPro" id="IPR010730">
    <property type="entry name" value="HET"/>
</dbReference>
<dbReference type="OrthoDB" id="5122891at2759"/>
<protein>
    <recommendedName>
        <fullName evidence="1">Heterokaryon incompatibility domain-containing protein</fullName>
    </recommendedName>
</protein>
<accession>A0A9P5ZAL3</accession>
<organism evidence="2 3">
    <name type="scientific">Pholiota conissans</name>
    <dbReference type="NCBI Taxonomy" id="109636"/>
    <lineage>
        <taxon>Eukaryota</taxon>
        <taxon>Fungi</taxon>
        <taxon>Dikarya</taxon>
        <taxon>Basidiomycota</taxon>
        <taxon>Agaricomycotina</taxon>
        <taxon>Agaricomycetes</taxon>
        <taxon>Agaricomycetidae</taxon>
        <taxon>Agaricales</taxon>
        <taxon>Agaricineae</taxon>
        <taxon>Strophariaceae</taxon>
        <taxon>Pholiota</taxon>
    </lineage>
</organism>
<evidence type="ECO:0000259" key="1">
    <source>
        <dbReference type="Pfam" id="PF06985"/>
    </source>
</evidence>